<accession>A0A1E2USL2</accession>
<dbReference type="STRING" id="1818881.A3196_12830"/>
<dbReference type="AlphaFoldDB" id="A0A1E2USL2"/>
<comment type="caution">
    <text evidence="2">The sequence shown here is derived from an EMBL/GenBank/DDBJ whole genome shotgun (WGS) entry which is preliminary data.</text>
</comment>
<sequence>MSTGPWLITEFEVDSAQTTGSIGVDGPVGSEPPSEQGAKPKDSINQKEKAYQHELGLEARGAGKPCRNQDNSDPSSKSR</sequence>
<evidence type="ECO:0000313" key="3">
    <source>
        <dbReference type="Proteomes" id="UP000094849"/>
    </source>
</evidence>
<gene>
    <name evidence="2" type="ORF">A3196_12830</name>
</gene>
<name>A0A1E2USL2_9GAMM</name>
<organism evidence="2 3">
    <name type="scientific">Candidatus Thiodiazotropha endoloripes</name>
    <dbReference type="NCBI Taxonomy" id="1818881"/>
    <lineage>
        <taxon>Bacteria</taxon>
        <taxon>Pseudomonadati</taxon>
        <taxon>Pseudomonadota</taxon>
        <taxon>Gammaproteobacteria</taxon>
        <taxon>Chromatiales</taxon>
        <taxon>Sedimenticolaceae</taxon>
        <taxon>Candidatus Thiodiazotropha</taxon>
    </lineage>
</organism>
<dbReference type="Proteomes" id="UP000094849">
    <property type="component" value="Unassembled WGS sequence"/>
</dbReference>
<feature type="region of interest" description="Disordered" evidence="1">
    <location>
        <begin position="14"/>
        <end position="79"/>
    </location>
</feature>
<feature type="compositionally biased region" description="Polar residues" evidence="1">
    <location>
        <begin position="68"/>
        <end position="79"/>
    </location>
</feature>
<feature type="compositionally biased region" description="Basic and acidic residues" evidence="1">
    <location>
        <begin position="38"/>
        <end position="57"/>
    </location>
</feature>
<evidence type="ECO:0000256" key="1">
    <source>
        <dbReference type="SAM" id="MobiDB-lite"/>
    </source>
</evidence>
<dbReference type="EMBL" id="LVJZ01000003">
    <property type="protein sequence ID" value="ODB97562.1"/>
    <property type="molecule type" value="Genomic_DNA"/>
</dbReference>
<reference evidence="2 3" key="1">
    <citation type="submission" date="2016-03" db="EMBL/GenBank/DDBJ databases">
        <title>Chemosynthetic sulphur-oxidizing symbionts of marine invertebrate animals are capable of nitrogen fixation.</title>
        <authorList>
            <person name="Petersen J.M."/>
            <person name="Kemper A."/>
            <person name="Gruber-Vodicka H."/>
            <person name="Cardini U."/>
            <person name="Geest Mvander."/>
            <person name="Kleiner M."/>
            <person name="Bulgheresi S."/>
            <person name="Fussmann M."/>
            <person name="Herbold C."/>
            <person name="Seah B.K.B."/>
            <person name="Antony C.Paul."/>
            <person name="Liu D."/>
            <person name="Belitz A."/>
            <person name="Weber M."/>
        </authorList>
    </citation>
    <scope>NUCLEOTIDE SEQUENCE [LARGE SCALE GENOMIC DNA]</scope>
    <source>
        <strain evidence="2">G_D</strain>
    </source>
</reference>
<proteinExistence type="predicted"/>
<keyword evidence="3" id="KW-1185">Reference proteome</keyword>
<evidence type="ECO:0000313" key="2">
    <source>
        <dbReference type="EMBL" id="ODB97562.1"/>
    </source>
</evidence>
<protein>
    <submittedName>
        <fullName evidence="2">Uncharacterized protein</fullName>
    </submittedName>
</protein>